<gene>
    <name evidence="3" type="primary">g11199</name>
    <name evidence="3" type="ORF">VP750_LOCUS10028</name>
</gene>
<feature type="signal peptide" evidence="2">
    <location>
        <begin position="1"/>
        <end position="23"/>
    </location>
</feature>
<dbReference type="EMBL" id="CAXHTA020000018">
    <property type="protein sequence ID" value="CAL5228122.1"/>
    <property type="molecule type" value="Genomic_DNA"/>
</dbReference>
<organism evidence="3 4">
    <name type="scientific">Coccomyxa viridis</name>
    <dbReference type="NCBI Taxonomy" id="1274662"/>
    <lineage>
        <taxon>Eukaryota</taxon>
        <taxon>Viridiplantae</taxon>
        <taxon>Chlorophyta</taxon>
        <taxon>core chlorophytes</taxon>
        <taxon>Trebouxiophyceae</taxon>
        <taxon>Trebouxiophyceae incertae sedis</taxon>
        <taxon>Coccomyxaceae</taxon>
        <taxon>Coccomyxa</taxon>
    </lineage>
</organism>
<proteinExistence type="predicted"/>
<dbReference type="Proteomes" id="UP001497392">
    <property type="component" value="Unassembled WGS sequence"/>
</dbReference>
<evidence type="ECO:0000313" key="4">
    <source>
        <dbReference type="Proteomes" id="UP001497392"/>
    </source>
</evidence>
<protein>
    <submittedName>
        <fullName evidence="3">G11199 protein</fullName>
    </submittedName>
</protein>
<name>A0ABP1G9Z9_9CHLO</name>
<evidence type="ECO:0000256" key="2">
    <source>
        <dbReference type="SAM" id="SignalP"/>
    </source>
</evidence>
<sequence length="151" mass="15779">MRTARLIIILGALLSLALPLIKADQSRDETLGRRGGSSHHRSLKNVAGIAMLASSIGGLSGSAAIITSAISSNNNPYRDLPDERGQGAKHEPKGDTLPPSYHGPTTKSASGALVASNGLTTGYPKDGVRCAIPALKASHKVYDTNRPYIHT</sequence>
<feature type="compositionally biased region" description="Basic and acidic residues" evidence="1">
    <location>
        <begin position="79"/>
        <end position="94"/>
    </location>
</feature>
<comment type="caution">
    <text evidence="3">The sequence shown here is derived from an EMBL/GenBank/DDBJ whole genome shotgun (WGS) entry which is preliminary data.</text>
</comment>
<keyword evidence="2" id="KW-0732">Signal</keyword>
<evidence type="ECO:0000256" key="1">
    <source>
        <dbReference type="SAM" id="MobiDB-lite"/>
    </source>
</evidence>
<feature type="chain" id="PRO_5045198112" evidence="2">
    <location>
        <begin position="24"/>
        <end position="151"/>
    </location>
</feature>
<accession>A0ABP1G9Z9</accession>
<keyword evidence="4" id="KW-1185">Reference proteome</keyword>
<reference evidence="3 4" key="1">
    <citation type="submission" date="2024-06" db="EMBL/GenBank/DDBJ databases">
        <authorList>
            <person name="Kraege A."/>
            <person name="Thomma B."/>
        </authorList>
    </citation>
    <scope>NUCLEOTIDE SEQUENCE [LARGE SCALE GENOMIC DNA]</scope>
</reference>
<evidence type="ECO:0000313" key="3">
    <source>
        <dbReference type="EMBL" id="CAL5228122.1"/>
    </source>
</evidence>
<feature type="region of interest" description="Disordered" evidence="1">
    <location>
        <begin position="72"/>
        <end position="111"/>
    </location>
</feature>